<keyword evidence="2" id="KW-1185">Reference proteome</keyword>
<organism evidence="1 2">
    <name type="scientific">Lindgomyces ingoldianus</name>
    <dbReference type="NCBI Taxonomy" id="673940"/>
    <lineage>
        <taxon>Eukaryota</taxon>
        <taxon>Fungi</taxon>
        <taxon>Dikarya</taxon>
        <taxon>Ascomycota</taxon>
        <taxon>Pezizomycotina</taxon>
        <taxon>Dothideomycetes</taxon>
        <taxon>Pleosporomycetidae</taxon>
        <taxon>Pleosporales</taxon>
        <taxon>Lindgomycetaceae</taxon>
        <taxon>Lindgomyces</taxon>
    </lineage>
</organism>
<evidence type="ECO:0000313" key="1">
    <source>
        <dbReference type="EMBL" id="KAF2463578.1"/>
    </source>
</evidence>
<dbReference type="Proteomes" id="UP000799755">
    <property type="component" value="Unassembled WGS sequence"/>
</dbReference>
<proteinExistence type="predicted"/>
<protein>
    <submittedName>
        <fullName evidence="1">Uncharacterized protein</fullName>
    </submittedName>
</protein>
<sequence>MSRHDKRMKSCDQCKARKVRCSGREHREATSCLNCARRNEACHFSLLRKPQRLKYRADVPATTPAVHLPSLSDDTHQTLEANDAPAISEATQYDGLQELHLDRLLAGSCLGSARQAQCESLQTLGVFGSEYSLTFFSEARLASLGLRLGHDRISKIRAQMAAIITQRMRTVERVPAPACDNDRCRVFGASDTFITTCIRAYFEHVHPIYPFLDRSQVESIASGPQLQEKLAIDKAWSALFFGILALGSQYNDGGSFQPTNNVAWKFFSTALAIFLDLLITKASLVSVQAITTLAIFASNVSCMQFEYALVAEGVKKAQMLGYNRLSTPGNDARNRTFWVLFCLEKTMTFTIAKSSSIIDSDISSALPVQEDQAVGHEEFDSFLTLIRLSRLFSRIYASLHSVSIRGRPRDYFKSTIDRLRDELECWRMSIPPPFRPGQGFRNHHHFQTAQMVNIYIRFHYGYHNTMLHLNRAALHLRHPDTDLSKTVSDIMRTTRSILEMTKCIDVQPYTPLWILAAVPLTALFVLFDLVIDNPSHSDTAANLALLDIGSGHFSRIEYASQGTLPGSILSEFAHIARCYVREKTQPQSDSITPGISALVSPTTALAPTGPDQVSKVVTQVGLPTNDPIQPNAANWPLQADAEVLAGTDILDLFGSYLPEWNEEWILGAPATTLAS</sequence>
<name>A0ACB6Q9C9_9PLEO</name>
<evidence type="ECO:0000313" key="2">
    <source>
        <dbReference type="Proteomes" id="UP000799755"/>
    </source>
</evidence>
<gene>
    <name evidence="1" type="ORF">BDR25DRAFT_297660</name>
</gene>
<comment type="caution">
    <text evidence="1">The sequence shown here is derived from an EMBL/GenBank/DDBJ whole genome shotgun (WGS) entry which is preliminary data.</text>
</comment>
<dbReference type="EMBL" id="MU003548">
    <property type="protein sequence ID" value="KAF2463578.1"/>
    <property type="molecule type" value="Genomic_DNA"/>
</dbReference>
<reference evidence="1" key="1">
    <citation type="journal article" date="2020" name="Stud. Mycol.">
        <title>101 Dothideomycetes genomes: a test case for predicting lifestyles and emergence of pathogens.</title>
        <authorList>
            <person name="Haridas S."/>
            <person name="Albert R."/>
            <person name="Binder M."/>
            <person name="Bloem J."/>
            <person name="Labutti K."/>
            <person name="Salamov A."/>
            <person name="Andreopoulos B."/>
            <person name="Baker S."/>
            <person name="Barry K."/>
            <person name="Bills G."/>
            <person name="Bluhm B."/>
            <person name="Cannon C."/>
            <person name="Castanera R."/>
            <person name="Culley D."/>
            <person name="Daum C."/>
            <person name="Ezra D."/>
            <person name="Gonzalez J."/>
            <person name="Henrissat B."/>
            <person name="Kuo A."/>
            <person name="Liang C."/>
            <person name="Lipzen A."/>
            <person name="Lutzoni F."/>
            <person name="Magnuson J."/>
            <person name="Mondo S."/>
            <person name="Nolan M."/>
            <person name="Ohm R."/>
            <person name="Pangilinan J."/>
            <person name="Park H.-J."/>
            <person name="Ramirez L."/>
            <person name="Alfaro M."/>
            <person name="Sun H."/>
            <person name="Tritt A."/>
            <person name="Yoshinaga Y."/>
            <person name="Zwiers L.-H."/>
            <person name="Turgeon B."/>
            <person name="Goodwin S."/>
            <person name="Spatafora J."/>
            <person name="Crous P."/>
            <person name="Grigoriev I."/>
        </authorList>
    </citation>
    <scope>NUCLEOTIDE SEQUENCE</scope>
    <source>
        <strain evidence="1">ATCC 200398</strain>
    </source>
</reference>
<accession>A0ACB6Q9C9</accession>